<sequence length="28" mass="3317">MVESAISWEDGITLDYLLREFMNPKINM</sequence>
<organism evidence="1">
    <name type="scientific">marine metagenome</name>
    <dbReference type="NCBI Taxonomy" id="408172"/>
    <lineage>
        <taxon>unclassified sequences</taxon>
        <taxon>metagenomes</taxon>
        <taxon>ecological metagenomes</taxon>
    </lineage>
</organism>
<dbReference type="AlphaFoldDB" id="A0A382VW45"/>
<reference evidence="1" key="1">
    <citation type="submission" date="2018-05" db="EMBL/GenBank/DDBJ databases">
        <authorList>
            <person name="Lanie J.A."/>
            <person name="Ng W.-L."/>
            <person name="Kazmierczak K.M."/>
            <person name="Andrzejewski T.M."/>
            <person name="Davidsen T.M."/>
            <person name="Wayne K.J."/>
            <person name="Tettelin H."/>
            <person name="Glass J.I."/>
            <person name="Rusch D."/>
            <person name="Podicherti R."/>
            <person name="Tsui H.-C.T."/>
            <person name="Winkler M.E."/>
        </authorList>
    </citation>
    <scope>NUCLEOTIDE SEQUENCE</scope>
</reference>
<name>A0A382VW45_9ZZZZ</name>
<dbReference type="EMBL" id="UINC01155135">
    <property type="protein sequence ID" value="SVD50816.1"/>
    <property type="molecule type" value="Genomic_DNA"/>
</dbReference>
<accession>A0A382VW45</accession>
<evidence type="ECO:0000313" key="1">
    <source>
        <dbReference type="EMBL" id="SVD50816.1"/>
    </source>
</evidence>
<protein>
    <submittedName>
        <fullName evidence="1">Uncharacterized protein</fullName>
    </submittedName>
</protein>
<gene>
    <name evidence="1" type="ORF">METZ01_LOCUS403670</name>
</gene>
<proteinExistence type="predicted"/>